<gene>
    <name evidence="1" type="ORF">RJT34_33053</name>
</gene>
<organism evidence="1 2">
    <name type="scientific">Clitoria ternatea</name>
    <name type="common">Butterfly pea</name>
    <dbReference type="NCBI Taxonomy" id="43366"/>
    <lineage>
        <taxon>Eukaryota</taxon>
        <taxon>Viridiplantae</taxon>
        <taxon>Streptophyta</taxon>
        <taxon>Embryophyta</taxon>
        <taxon>Tracheophyta</taxon>
        <taxon>Spermatophyta</taxon>
        <taxon>Magnoliopsida</taxon>
        <taxon>eudicotyledons</taxon>
        <taxon>Gunneridae</taxon>
        <taxon>Pentapetalae</taxon>
        <taxon>rosids</taxon>
        <taxon>fabids</taxon>
        <taxon>Fabales</taxon>
        <taxon>Fabaceae</taxon>
        <taxon>Papilionoideae</taxon>
        <taxon>50 kb inversion clade</taxon>
        <taxon>NPAAA clade</taxon>
        <taxon>indigoferoid/millettioid clade</taxon>
        <taxon>Phaseoleae</taxon>
        <taxon>Clitoria</taxon>
    </lineage>
</organism>
<evidence type="ECO:0000313" key="2">
    <source>
        <dbReference type="Proteomes" id="UP001359559"/>
    </source>
</evidence>
<comment type="caution">
    <text evidence="1">The sequence shown here is derived from an EMBL/GenBank/DDBJ whole genome shotgun (WGS) entry which is preliminary data.</text>
</comment>
<dbReference type="EMBL" id="JAYKXN010000008">
    <property type="protein sequence ID" value="KAK7265433.1"/>
    <property type="molecule type" value="Genomic_DNA"/>
</dbReference>
<keyword evidence="2" id="KW-1185">Reference proteome</keyword>
<proteinExistence type="predicted"/>
<protein>
    <submittedName>
        <fullName evidence="1">Uncharacterized protein</fullName>
    </submittedName>
</protein>
<accession>A0AAN9I2W1</accession>
<dbReference type="AlphaFoldDB" id="A0AAN9I2W1"/>
<dbReference type="Proteomes" id="UP001359559">
    <property type="component" value="Unassembled WGS sequence"/>
</dbReference>
<name>A0AAN9I2W1_CLITE</name>
<sequence>MICLNILDESQISYPSSVLFRSSNNTTYLDDFLHWMIVPDDAWKGHGVLYLTRDSGEHNRLNGQATACGCSN</sequence>
<reference evidence="1 2" key="1">
    <citation type="submission" date="2024-01" db="EMBL/GenBank/DDBJ databases">
        <title>The genomes of 5 underutilized Papilionoideae crops provide insights into root nodulation and disease resistance.</title>
        <authorList>
            <person name="Yuan L."/>
        </authorList>
    </citation>
    <scope>NUCLEOTIDE SEQUENCE [LARGE SCALE GENOMIC DNA]</scope>
    <source>
        <strain evidence="1">LY-2023</strain>
        <tissue evidence="1">Leaf</tissue>
    </source>
</reference>
<evidence type="ECO:0000313" key="1">
    <source>
        <dbReference type="EMBL" id="KAK7265433.1"/>
    </source>
</evidence>